<accession>A0A1C6Y8I9</accession>
<keyword evidence="5" id="KW-0963">Cytoplasm</keyword>
<keyword evidence="6 14" id="KW-0808">Transferase</keyword>
<evidence type="ECO:0000256" key="9">
    <source>
        <dbReference type="ARBA" id="ARBA00022741"/>
    </source>
</evidence>
<keyword evidence="8 14" id="KW-0548">Nucleotidyltransferase</keyword>
<dbReference type="PANTHER" id="PTHR17490:SF16">
    <property type="entry name" value="THREONYLCARBAMOYL-AMP SYNTHASE"/>
    <property type="match status" value="1"/>
</dbReference>
<evidence type="ECO:0000256" key="4">
    <source>
        <dbReference type="ARBA" id="ARBA00015492"/>
    </source>
</evidence>
<evidence type="ECO:0000259" key="13">
    <source>
        <dbReference type="PROSITE" id="PS51163"/>
    </source>
</evidence>
<dbReference type="InterPro" id="IPR038385">
    <property type="entry name" value="Sua5/YwlC_C"/>
</dbReference>
<dbReference type="Pfam" id="PF01300">
    <property type="entry name" value="Sua5_yciO_yrdC"/>
    <property type="match status" value="1"/>
</dbReference>
<dbReference type="SUPFAM" id="SSF55821">
    <property type="entry name" value="YrdC/RibB"/>
    <property type="match status" value="1"/>
</dbReference>
<keyword evidence="9" id="KW-0547">Nucleotide-binding</keyword>
<evidence type="ECO:0000313" key="14">
    <source>
        <dbReference type="EMBL" id="SCM19602.1"/>
    </source>
</evidence>
<keyword evidence="10" id="KW-0067">ATP-binding</keyword>
<dbReference type="GO" id="GO:0003725">
    <property type="term" value="F:double-stranded RNA binding"/>
    <property type="evidence" value="ECO:0007669"/>
    <property type="project" value="InterPro"/>
</dbReference>
<evidence type="ECO:0000256" key="6">
    <source>
        <dbReference type="ARBA" id="ARBA00022679"/>
    </source>
</evidence>
<keyword evidence="7" id="KW-0819">tRNA processing</keyword>
<evidence type="ECO:0000256" key="7">
    <source>
        <dbReference type="ARBA" id="ARBA00022694"/>
    </source>
</evidence>
<dbReference type="Gene3D" id="3.40.50.11030">
    <property type="entry name" value="Threonylcarbamoyl-AMP synthase, C-terminal domain"/>
    <property type="match status" value="1"/>
</dbReference>
<dbReference type="EC" id="2.7.7.87" evidence="3"/>
<organism evidence="14 15">
    <name type="scientific">Plasmodium chabaudi chabaudi</name>
    <dbReference type="NCBI Taxonomy" id="31271"/>
    <lineage>
        <taxon>Eukaryota</taxon>
        <taxon>Sar</taxon>
        <taxon>Alveolata</taxon>
        <taxon>Apicomplexa</taxon>
        <taxon>Aconoidasida</taxon>
        <taxon>Haemosporida</taxon>
        <taxon>Plasmodiidae</taxon>
        <taxon>Plasmodium</taxon>
        <taxon>Plasmodium (Vinckeia)</taxon>
    </lineage>
</organism>
<dbReference type="PROSITE" id="PS51163">
    <property type="entry name" value="YRDC"/>
    <property type="match status" value="1"/>
</dbReference>
<dbReference type="GO" id="GO:0008033">
    <property type="term" value="P:tRNA processing"/>
    <property type="evidence" value="ECO:0007669"/>
    <property type="project" value="UniProtKB-KW"/>
</dbReference>
<evidence type="ECO:0000256" key="12">
    <source>
        <dbReference type="ARBA" id="ARBA00048366"/>
    </source>
</evidence>
<evidence type="ECO:0000256" key="8">
    <source>
        <dbReference type="ARBA" id="ARBA00022695"/>
    </source>
</evidence>
<evidence type="ECO:0000256" key="3">
    <source>
        <dbReference type="ARBA" id="ARBA00012584"/>
    </source>
</evidence>
<dbReference type="InterPro" id="IPR005145">
    <property type="entry name" value="Sua5_C"/>
</dbReference>
<dbReference type="InterPro" id="IPR006070">
    <property type="entry name" value="Sua5-like_dom"/>
</dbReference>
<dbReference type="GO" id="GO:0005524">
    <property type="term" value="F:ATP binding"/>
    <property type="evidence" value="ECO:0007669"/>
    <property type="project" value="UniProtKB-KW"/>
</dbReference>
<dbReference type="GO" id="GO:0061710">
    <property type="term" value="F:L-threonylcarbamoyladenylate synthase"/>
    <property type="evidence" value="ECO:0007669"/>
    <property type="project" value="UniProtKB-EC"/>
</dbReference>
<name>A0A1C6Y8I9_PLACU</name>
<dbReference type="Proteomes" id="UP000507163">
    <property type="component" value="Chromosome 6"/>
</dbReference>
<evidence type="ECO:0000256" key="10">
    <source>
        <dbReference type="ARBA" id="ARBA00022840"/>
    </source>
</evidence>
<dbReference type="EMBL" id="LT608172">
    <property type="protein sequence ID" value="SCM19602.1"/>
    <property type="molecule type" value="Genomic_DNA"/>
</dbReference>
<dbReference type="AlphaFoldDB" id="A0A1C6Y8I9"/>
<dbReference type="PANTHER" id="PTHR17490">
    <property type="entry name" value="SUA5"/>
    <property type="match status" value="1"/>
</dbReference>
<proteinExistence type="inferred from homology"/>
<dbReference type="InterPro" id="IPR017945">
    <property type="entry name" value="DHBP_synth_RibB-like_a/b_dom"/>
</dbReference>
<evidence type="ECO:0000313" key="15">
    <source>
        <dbReference type="Proteomes" id="UP000507163"/>
    </source>
</evidence>
<reference evidence="14 15" key="1">
    <citation type="submission" date="2016-08" db="EMBL/GenBank/DDBJ databases">
        <authorList>
            <consortium name="Pathogen Informatics"/>
        </authorList>
    </citation>
    <scope>NUCLEOTIDE SEQUENCE [LARGE SCALE GENOMIC DNA]</scope>
    <source>
        <strain evidence="14 15">AJ</strain>
    </source>
</reference>
<comment type="subcellular location">
    <subcellularLocation>
        <location evidence="1">Cytoplasm</location>
    </subcellularLocation>
</comment>
<dbReference type="FunFam" id="3.90.870.10:FF:000009">
    <property type="entry name" value="Threonylcarbamoyl-AMP synthase, putative"/>
    <property type="match status" value="1"/>
</dbReference>
<protein>
    <recommendedName>
        <fullName evidence="4">Threonylcarbamoyl-AMP synthase</fullName>
        <ecNumber evidence="3">2.7.7.87</ecNumber>
    </recommendedName>
    <alternativeName>
        <fullName evidence="11">L-threonylcarbamoyladenylate synthase</fullName>
    </alternativeName>
</protein>
<dbReference type="Gene3D" id="3.90.870.10">
    <property type="entry name" value="DHBP synthase"/>
    <property type="match status" value="1"/>
</dbReference>
<dbReference type="InterPro" id="IPR050156">
    <property type="entry name" value="TC-AMP_synthase_SUA5"/>
</dbReference>
<comment type="similarity">
    <text evidence="2">Belongs to the SUA5 family.</text>
</comment>
<dbReference type="Pfam" id="PF03481">
    <property type="entry name" value="Sua5_C"/>
    <property type="match status" value="1"/>
</dbReference>
<evidence type="ECO:0000256" key="5">
    <source>
        <dbReference type="ARBA" id="ARBA00022490"/>
    </source>
</evidence>
<dbReference type="GO" id="GO:0006450">
    <property type="term" value="P:regulation of translational fidelity"/>
    <property type="evidence" value="ECO:0007669"/>
    <property type="project" value="TreeGrafter"/>
</dbReference>
<comment type="catalytic activity">
    <reaction evidence="12">
        <text>L-threonine + hydrogencarbonate + ATP = L-threonylcarbamoyladenylate + diphosphate + H2O</text>
        <dbReference type="Rhea" id="RHEA:36407"/>
        <dbReference type="ChEBI" id="CHEBI:15377"/>
        <dbReference type="ChEBI" id="CHEBI:17544"/>
        <dbReference type="ChEBI" id="CHEBI:30616"/>
        <dbReference type="ChEBI" id="CHEBI:33019"/>
        <dbReference type="ChEBI" id="CHEBI:57926"/>
        <dbReference type="ChEBI" id="CHEBI:73682"/>
        <dbReference type="EC" id="2.7.7.87"/>
    </reaction>
</comment>
<sequence>MINMARIIEGEELIKNDDVKKMLKEHIKKNNLIGFPTETVYGLGGNSLSEISLKNIFKMKNRPVSDPIISHVYDIAQAFDQLYHINMYEKYIIYILNSNFSPGPLSVIAKAKEYLPLILTAHTQFCAVRIPNNKIAREIIKICNIPIAAPSANKFQHISPTNSLHVYEEFKDENILIFDDGQCDIGIESTVIKIIKYKKQKEKDISNYSHNENPNFDEYNNDDEIMIDEEYERECNTEISDLKCTLNCNNDVSNFEVFEKLKEVFEMIKAGNILKETDENIKIMKSKITEQILKYKNLYNYEIKIYRRGKYTKNDIKDVLNNTPLLNDIRVSMYKKIEFEKLDILNNKPDNECNHKIGNNALDSKEMNIVRDNCLNNNENDNSSLSNNIVSNEESMKNEVSPGTLLTHYSPVVSTYLIDIIKNKDEISNSYSSKLLNIDLNKCVFLDIGNSFFEYENNFLKYLNISYDNLEVNEQIKYVTKNFFLFLRKAENLAINHQAEYIFISIVNLKSLDELTLSIFDRIFRSASGKLFKVFINQHKQLEFFNN</sequence>
<dbReference type="GO" id="GO:0000049">
    <property type="term" value="F:tRNA binding"/>
    <property type="evidence" value="ECO:0007669"/>
    <property type="project" value="TreeGrafter"/>
</dbReference>
<feature type="domain" description="YrdC-like" evidence="13">
    <location>
        <begin position="17"/>
        <end position="207"/>
    </location>
</feature>
<dbReference type="GO" id="GO:0005737">
    <property type="term" value="C:cytoplasm"/>
    <property type="evidence" value="ECO:0007669"/>
    <property type="project" value="UniProtKB-SubCell"/>
</dbReference>
<evidence type="ECO:0000256" key="11">
    <source>
        <dbReference type="ARBA" id="ARBA00029774"/>
    </source>
</evidence>
<evidence type="ECO:0000256" key="2">
    <source>
        <dbReference type="ARBA" id="ARBA00007663"/>
    </source>
</evidence>
<gene>
    <name evidence="14" type="primary">SUA5</name>
    <name evidence="14" type="ORF">PCHAJ_000093300</name>
</gene>
<evidence type="ECO:0000256" key="1">
    <source>
        <dbReference type="ARBA" id="ARBA00004496"/>
    </source>
</evidence>